<dbReference type="InterPro" id="IPR002018">
    <property type="entry name" value="CarbesteraseB"/>
</dbReference>
<evidence type="ECO:0000259" key="4">
    <source>
        <dbReference type="Pfam" id="PF00135"/>
    </source>
</evidence>
<protein>
    <recommendedName>
        <fullName evidence="4">Carboxylesterase type B domain-containing protein</fullName>
    </recommendedName>
</protein>
<evidence type="ECO:0000256" key="3">
    <source>
        <dbReference type="ARBA" id="ARBA00022801"/>
    </source>
</evidence>
<dbReference type="STRING" id="1073090.A0A1L9S8Q7"/>
<dbReference type="PANTHER" id="PTHR43142">
    <property type="entry name" value="CARBOXYLIC ESTER HYDROLASE"/>
    <property type="match status" value="1"/>
</dbReference>
<comment type="similarity">
    <text evidence="1">Belongs to the type-B carboxylesterase/lipase family.</text>
</comment>
<feature type="domain" description="Carboxylesterase type B" evidence="4">
    <location>
        <begin position="30"/>
        <end position="475"/>
    </location>
</feature>
<name>A0A1L9S8Q7_9EURO</name>
<evidence type="ECO:0000313" key="5">
    <source>
        <dbReference type="EMBL" id="OJJ43540.1"/>
    </source>
</evidence>
<evidence type="ECO:0000256" key="2">
    <source>
        <dbReference type="ARBA" id="ARBA00010515"/>
    </source>
</evidence>
<dbReference type="PROSITE" id="PS01173">
    <property type="entry name" value="LIPASE_GDXG_HIS"/>
    <property type="match status" value="1"/>
</dbReference>
<proteinExistence type="inferred from homology"/>
<reference evidence="6" key="1">
    <citation type="journal article" date="2017" name="Genome Biol.">
        <title>Comparative genomics reveals high biological diversity and specific adaptations in the industrially and medically important fungal genus Aspergillus.</title>
        <authorList>
            <person name="de Vries R.P."/>
            <person name="Riley R."/>
            <person name="Wiebenga A."/>
            <person name="Aguilar-Osorio G."/>
            <person name="Amillis S."/>
            <person name="Uchima C.A."/>
            <person name="Anderluh G."/>
            <person name="Asadollahi M."/>
            <person name="Askin M."/>
            <person name="Barry K."/>
            <person name="Battaglia E."/>
            <person name="Bayram O."/>
            <person name="Benocci T."/>
            <person name="Braus-Stromeyer S.A."/>
            <person name="Caldana C."/>
            <person name="Canovas D."/>
            <person name="Cerqueira G.C."/>
            <person name="Chen F."/>
            <person name="Chen W."/>
            <person name="Choi C."/>
            <person name="Clum A."/>
            <person name="Dos Santos R.A."/>
            <person name="Damasio A.R."/>
            <person name="Diallinas G."/>
            <person name="Emri T."/>
            <person name="Fekete E."/>
            <person name="Flipphi M."/>
            <person name="Freyberg S."/>
            <person name="Gallo A."/>
            <person name="Gournas C."/>
            <person name="Habgood R."/>
            <person name="Hainaut M."/>
            <person name="Harispe M.L."/>
            <person name="Henrissat B."/>
            <person name="Hilden K.S."/>
            <person name="Hope R."/>
            <person name="Hossain A."/>
            <person name="Karabika E."/>
            <person name="Karaffa L."/>
            <person name="Karanyi Z."/>
            <person name="Krasevec N."/>
            <person name="Kuo A."/>
            <person name="Kusch H."/>
            <person name="LaButti K."/>
            <person name="Lagendijk E.L."/>
            <person name="Lapidus A."/>
            <person name="Levasseur A."/>
            <person name="Lindquist E."/>
            <person name="Lipzen A."/>
            <person name="Logrieco A.F."/>
            <person name="MacCabe A."/>
            <person name="Maekelae M.R."/>
            <person name="Malavazi I."/>
            <person name="Melin P."/>
            <person name="Meyer V."/>
            <person name="Mielnichuk N."/>
            <person name="Miskei M."/>
            <person name="Molnar A.P."/>
            <person name="Mule G."/>
            <person name="Ngan C.Y."/>
            <person name="Orejas M."/>
            <person name="Orosz E."/>
            <person name="Ouedraogo J.P."/>
            <person name="Overkamp K.M."/>
            <person name="Park H.-S."/>
            <person name="Perrone G."/>
            <person name="Piumi F."/>
            <person name="Punt P.J."/>
            <person name="Ram A.F."/>
            <person name="Ramon A."/>
            <person name="Rauscher S."/>
            <person name="Record E."/>
            <person name="Riano-Pachon D.M."/>
            <person name="Robert V."/>
            <person name="Roehrig J."/>
            <person name="Ruller R."/>
            <person name="Salamov A."/>
            <person name="Salih N.S."/>
            <person name="Samson R.A."/>
            <person name="Sandor E."/>
            <person name="Sanguinetti M."/>
            <person name="Schuetze T."/>
            <person name="Sepcic K."/>
            <person name="Shelest E."/>
            <person name="Sherlock G."/>
            <person name="Sophianopoulou V."/>
            <person name="Squina F.M."/>
            <person name="Sun H."/>
            <person name="Susca A."/>
            <person name="Todd R.B."/>
            <person name="Tsang A."/>
            <person name="Unkles S.E."/>
            <person name="van de Wiele N."/>
            <person name="van Rossen-Uffink D."/>
            <person name="Oliveira J.V."/>
            <person name="Vesth T.C."/>
            <person name="Visser J."/>
            <person name="Yu J.-H."/>
            <person name="Zhou M."/>
            <person name="Andersen M.R."/>
            <person name="Archer D.B."/>
            <person name="Baker S.E."/>
            <person name="Benoit I."/>
            <person name="Brakhage A.A."/>
            <person name="Braus G.H."/>
            <person name="Fischer R."/>
            <person name="Frisvad J.C."/>
            <person name="Goldman G.H."/>
            <person name="Houbraken J."/>
            <person name="Oakley B."/>
            <person name="Pocsi I."/>
            <person name="Scazzocchio C."/>
            <person name="Seiboth B."/>
            <person name="vanKuyk P.A."/>
            <person name="Wortman J."/>
            <person name="Dyer P.S."/>
            <person name="Grigoriev I.V."/>
        </authorList>
    </citation>
    <scope>NUCLEOTIDE SEQUENCE [LARGE SCALE GENOMIC DNA]</scope>
    <source>
        <strain evidence="6">CBS 506.65</strain>
    </source>
</reference>
<dbReference type="InterPro" id="IPR029058">
    <property type="entry name" value="AB_hydrolase_fold"/>
</dbReference>
<evidence type="ECO:0000313" key="6">
    <source>
        <dbReference type="Proteomes" id="UP000184188"/>
    </source>
</evidence>
<comment type="similarity">
    <text evidence="2">Belongs to the 'GDXG' lipolytic enzyme family.</text>
</comment>
<keyword evidence="3" id="KW-0378">Hydrolase</keyword>
<accession>A0A1L9S8Q7</accession>
<dbReference type="RefSeq" id="XP_022578050.1">
    <property type="nucleotide sequence ID" value="XM_022727364.1"/>
</dbReference>
<dbReference type="InterPro" id="IPR002168">
    <property type="entry name" value="Lipase_GDXG_HIS_AS"/>
</dbReference>
<organism evidence="5 6">
    <name type="scientific">Penicilliopsis zonata CBS 506.65</name>
    <dbReference type="NCBI Taxonomy" id="1073090"/>
    <lineage>
        <taxon>Eukaryota</taxon>
        <taxon>Fungi</taxon>
        <taxon>Dikarya</taxon>
        <taxon>Ascomycota</taxon>
        <taxon>Pezizomycotina</taxon>
        <taxon>Eurotiomycetes</taxon>
        <taxon>Eurotiomycetidae</taxon>
        <taxon>Eurotiales</taxon>
        <taxon>Aspergillaceae</taxon>
        <taxon>Penicilliopsis</taxon>
    </lineage>
</organism>
<dbReference type="EMBL" id="KV878351">
    <property type="protein sequence ID" value="OJJ43540.1"/>
    <property type="molecule type" value="Genomic_DNA"/>
</dbReference>
<dbReference type="VEuPathDB" id="FungiDB:ASPZODRAFT_19263"/>
<evidence type="ECO:0000256" key="1">
    <source>
        <dbReference type="ARBA" id="ARBA00005964"/>
    </source>
</evidence>
<dbReference type="OrthoDB" id="6846267at2759"/>
<gene>
    <name evidence="5" type="ORF">ASPZODRAFT_19263</name>
</gene>
<dbReference type="Pfam" id="PF00135">
    <property type="entry name" value="COesterase"/>
    <property type="match status" value="1"/>
</dbReference>
<sequence length="541" mass="59502">MASRTPITIDNKGEGRSVEIGKLRLHGFTSTHGVANFLNVPFATIPARFKTAKLLDPTTLNGDLDASQYGPRCPQPADPIHIIMHNMFEVQSMEQYSSELDCLHVNIYAPADFESGKKLPVFVYIHGGAFNCGDNTTEFDGNHLVKRSIELGRPIVVVTINYRLNVLGFLTSRELIAEAESAGERAVANQGLNDQKLALQWIQRNIHHFGGDGHRVTLSGESCGAASVVCQLKNTEPLFHQVIIQSTPLPRLRTLDEAQQVFDTLVRTAGVSLSAPGPVKLAAVRSLPAATLIDAVDLAGPSFPIEDADFFPGYNTTIDAVEYWSRVPSYCRRVIIGHTKDEGALFFVPPLDGLTSEKLTNIISCLNPDPKFTSALLDSQLFTSATSPMRALVAFGTRSVFQRPVMELAAAMATRDNAQQVYVYGIDATDPFPGPLHGYSWHSFGVPIMFYQPACQKHAELKATADRMSEIYLGFFHGEEPWEGYAVAQRKWTWKGEQSGMVTPEDLTDEALVALQGDQELTEAYLLKRERLLESVLGCVC</sequence>
<dbReference type="PANTHER" id="PTHR43142:SF1">
    <property type="entry name" value="CARBOXYLIC ESTER HYDROLASE"/>
    <property type="match status" value="1"/>
</dbReference>
<dbReference type="GeneID" id="34613828"/>
<dbReference type="Proteomes" id="UP000184188">
    <property type="component" value="Unassembled WGS sequence"/>
</dbReference>
<dbReference type="SUPFAM" id="SSF53474">
    <property type="entry name" value="alpha/beta-Hydrolases"/>
    <property type="match status" value="1"/>
</dbReference>
<keyword evidence="6" id="KW-1185">Reference proteome</keyword>
<dbReference type="GO" id="GO:0016787">
    <property type="term" value="F:hydrolase activity"/>
    <property type="evidence" value="ECO:0007669"/>
    <property type="project" value="UniProtKB-KW"/>
</dbReference>
<dbReference type="AlphaFoldDB" id="A0A1L9S8Q7"/>
<dbReference type="Gene3D" id="3.40.50.1820">
    <property type="entry name" value="alpha/beta hydrolase"/>
    <property type="match status" value="1"/>
</dbReference>